<evidence type="ECO:0000313" key="2">
    <source>
        <dbReference type="Proteomes" id="UP000233535"/>
    </source>
</evidence>
<dbReference type="AlphaFoldDB" id="A0A2N3HWT4"/>
<dbReference type="Proteomes" id="UP000233535">
    <property type="component" value="Unassembled WGS sequence"/>
</dbReference>
<dbReference type="InterPro" id="IPR047727">
    <property type="entry name" value="Sce7725-like"/>
</dbReference>
<protein>
    <recommendedName>
        <fullName evidence="3">Sce7725 family protein</fullName>
    </recommendedName>
</protein>
<organism evidence="1 2">
    <name type="scientific">Labilibaculum filiforme</name>
    <dbReference type="NCBI Taxonomy" id="1940526"/>
    <lineage>
        <taxon>Bacteria</taxon>
        <taxon>Pseudomonadati</taxon>
        <taxon>Bacteroidota</taxon>
        <taxon>Bacteroidia</taxon>
        <taxon>Marinilabiliales</taxon>
        <taxon>Marinifilaceae</taxon>
        <taxon>Labilibaculum</taxon>
    </lineage>
</organism>
<dbReference type="NCBIfam" id="NF033831">
    <property type="entry name" value="sce7725_fam"/>
    <property type="match status" value="1"/>
</dbReference>
<gene>
    <name evidence="1" type="ORF">BZG02_12260</name>
</gene>
<dbReference type="OrthoDB" id="8910160at2"/>
<sequence length="305" mass="35314">MYYPYLRGRQFELIALREYAQQRGDNNQIIPIIEPVKKTFNSLKLAIPRLIAGEVKFALILNPQVGEIEDSSHITESLSIELENKDNWIPTFIVTNNILAIRTAIHSNGYENVMLICSDMLDTSSEHFEALAKSDQVKYIVSNNRTLKRTLRGHNKFFIRIDDKFEAQKRNSDYLEIPEQKFTEEHLFFGEDGYQGFSDYTVLTSDFKEGGATPYAVSIHLTYQKANEEIWIRHFTSESNFGRENIQGKFAEAARKAVHFLDEENIENNASNELRDYYNQEKYPGLGMVKKITIKNHLELINSIL</sequence>
<evidence type="ECO:0000313" key="1">
    <source>
        <dbReference type="EMBL" id="PKQ62493.1"/>
    </source>
</evidence>
<comment type="caution">
    <text evidence="1">The sequence shown here is derived from an EMBL/GenBank/DDBJ whole genome shotgun (WGS) entry which is preliminary data.</text>
</comment>
<dbReference type="EMBL" id="MVDD01000008">
    <property type="protein sequence ID" value="PKQ62493.1"/>
    <property type="molecule type" value="Genomic_DNA"/>
</dbReference>
<proteinExistence type="predicted"/>
<evidence type="ECO:0008006" key="3">
    <source>
        <dbReference type="Google" id="ProtNLM"/>
    </source>
</evidence>
<name>A0A2N3HWT4_9BACT</name>
<keyword evidence="2" id="KW-1185">Reference proteome</keyword>
<reference evidence="1 2" key="1">
    <citation type="journal article" date="2017" name="Front. Microbiol.">
        <title>Labilibaculum manganireducens gen. nov., sp. nov. and Labilibaculum filiforme sp. nov., Novel Bacteroidetes Isolated from Subsurface Sediments of the Baltic Sea.</title>
        <authorList>
            <person name="Vandieken V."/>
            <person name="Marshall I.P."/>
            <person name="Niemann H."/>
            <person name="Engelen B."/>
            <person name="Cypionka H."/>
        </authorList>
    </citation>
    <scope>NUCLEOTIDE SEQUENCE [LARGE SCALE GENOMIC DNA]</scope>
    <source>
        <strain evidence="1 2">59.16B</strain>
    </source>
</reference>
<dbReference type="RefSeq" id="WP_101261737.1">
    <property type="nucleotide sequence ID" value="NZ_MVDD01000008.1"/>
</dbReference>
<accession>A0A2N3HWT4</accession>